<dbReference type="EMBL" id="BAFN01000001">
    <property type="protein sequence ID" value="GAN34334.1"/>
    <property type="molecule type" value="Genomic_DNA"/>
</dbReference>
<accession>A0ABQ0K0Q9</accession>
<sequence>MFFKTCFIFKVARFQTLFGNALIEKLCFKKFVIPAIHQYE</sequence>
<organism evidence="1 2">
    <name type="scientific">Candidatus Brocadia sinica JPN1</name>
    <dbReference type="NCBI Taxonomy" id="1197129"/>
    <lineage>
        <taxon>Bacteria</taxon>
        <taxon>Pseudomonadati</taxon>
        <taxon>Planctomycetota</taxon>
        <taxon>Candidatus Brocadiia</taxon>
        <taxon>Candidatus Brocadiales</taxon>
        <taxon>Candidatus Brocadiaceae</taxon>
        <taxon>Candidatus Brocadia</taxon>
    </lineage>
</organism>
<protein>
    <submittedName>
        <fullName evidence="1">Uncharacterized protein</fullName>
    </submittedName>
</protein>
<proteinExistence type="predicted"/>
<comment type="caution">
    <text evidence="1">The sequence shown here is derived from an EMBL/GenBank/DDBJ whole genome shotgun (WGS) entry which is preliminary data.</text>
</comment>
<dbReference type="Proteomes" id="UP000032309">
    <property type="component" value="Unassembled WGS sequence"/>
</dbReference>
<name>A0ABQ0K0Q9_9BACT</name>
<keyword evidence="2" id="KW-1185">Reference proteome</keyword>
<reference evidence="2" key="1">
    <citation type="journal article" date="2015" name="Genome Announc.">
        <title>Draft Genome Sequence of an Anaerobic Ammonium-Oxidizing Bacterium, "Candidatus Brocadia sinica".</title>
        <authorList>
            <person name="Oshiki M."/>
            <person name="Shinyako-Hata K."/>
            <person name="Satoh H."/>
            <person name="Okabe S."/>
        </authorList>
    </citation>
    <scope>NUCLEOTIDE SEQUENCE [LARGE SCALE GENOMIC DNA]</scope>
    <source>
        <strain evidence="2">JPN1</strain>
    </source>
</reference>
<gene>
    <name evidence="1" type="ORF">BROSI_A2870</name>
</gene>
<evidence type="ECO:0000313" key="1">
    <source>
        <dbReference type="EMBL" id="GAN34334.1"/>
    </source>
</evidence>
<evidence type="ECO:0000313" key="2">
    <source>
        <dbReference type="Proteomes" id="UP000032309"/>
    </source>
</evidence>